<dbReference type="PANTHER" id="PTHR31213:SF19">
    <property type="entry name" value="BET V I_MAJOR LATEX PROTEIN DOMAIN-CONTAINING PROTEIN"/>
    <property type="match status" value="1"/>
</dbReference>
<proteinExistence type="predicted"/>
<dbReference type="GO" id="GO:0010427">
    <property type="term" value="F:abscisic acid binding"/>
    <property type="evidence" value="ECO:0007669"/>
    <property type="project" value="TreeGrafter"/>
</dbReference>
<dbReference type="EMBL" id="CM010723">
    <property type="protein sequence ID" value="RZC77314.1"/>
    <property type="molecule type" value="Genomic_DNA"/>
</dbReference>
<dbReference type="Proteomes" id="UP000316621">
    <property type="component" value="Chromosome 9"/>
</dbReference>
<sequence length="191" mass="20893">MRAHATNEMDVIGASADEIWAVYGSKDLWKLIVKLQPDVFDRVYLVAFDGGVGTIIHMVMTPGFKGLHLHDFDVELVRIDHGNKVLVVQQTRGGYLDLGYSFFQVTFEILANDDSSCVIRTTTSVEIDQKSKSSASIIAVDDISGMAKAIAKYVLENKARKDCSLALGITSPVMKQGKDEKPMTVGVGILL</sequence>
<dbReference type="InterPro" id="IPR023393">
    <property type="entry name" value="START-like_dom_sf"/>
</dbReference>
<evidence type="ECO:0000313" key="1">
    <source>
        <dbReference type="EMBL" id="RZC77314.1"/>
    </source>
</evidence>
<organism evidence="1 2">
    <name type="scientific">Papaver somniferum</name>
    <name type="common">Opium poppy</name>
    <dbReference type="NCBI Taxonomy" id="3469"/>
    <lineage>
        <taxon>Eukaryota</taxon>
        <taxon>Viridiplantae</taxon>
        <taxon>Streptophyta</taxon>
        <taxon>Embryophyta</taxon>
        <taxon>Tracheophyta</taxon>
        <taxon>Spermatophyta</taxon>
        <taxon>Magnoliopsida</taxon>
        <taxon>Ranunculales</taxon>
        <taxon>Papaveraceae</taxon>
        <taxon>Papaveroideae</taxon>
        <taxon>Papaver</taxon>
    </lineage>
</organism>
<dbReference type="SUPFAM" id="SSF55961">
    <property type="entry name" value="Bet v1-like"/>
    <property type="match status" value="1"/>
</dbReference>
<dbReference type="OrthoDB" id="1879545at2759"/>
<dbReference type="GO" id="GO:0005737">
    <property type="term" value="C:cytoplasm"/>
    <property type="evidence" value="ECO:0007669"/>
    <property type="project" value="TreeGrafter"/>
</dbReference>
<gene>
    <name evidence="1" type="ORF">C5167_001489</name>
</gene>
<dbReference type="PANTHER" id="PTHR31213">
    <property type="entry name" value="OS08G0374000 PROTEIN-RELATED"/>
    <property type="match status" value="1"/>
</dbReference>
<protein>
    <recommendedName>
        <fullName evidence="3">Bet v I/Major latex protein domain-containing protein</fullName>
    </recommendedName>
</protein>
<evidence type="ECO:0008006" key="3">
    <source>
        <dbReference type="Google" id="ProtNLM"/>
    </source>
</evidence>
<accession>A0A4Y7KVE3</accession>
<name>A0A4Y7KVE3_PAPSO</name>
<dbReference type="Gramene" id="RZC77314">
    <property type="protein sequence ID" value="RZC77314"/>
    <property type="gene ID" value="C5167_001489"/>
</dbReference>
<dbReference type="GO" id="GO:0005634">
    <property type="term" value="C:nucleus"/>
    <property type="evidence" value="ECO:0007669"/>
    <property type="project" value="TreeGrafter"/>
</dbReference>
<dbReference type="AlphaFoldDB" id="A0A4Y7KVE3"/>
<dbReference type="GO" id="GO:0009738">
    <property type="term" value="P:abscisic acid-activated signaling pathway"/>
    <property type="evidence" value="ECO:0007669"/>
    <property type="project" value="TreeGrafter"/>
</dbReference>
<evidence type="ECO:0000313" key="2">
    <source>
        <dbReference type="Proteomes" id="UP000316621"/>
    </source>
</evidence>
<keyword evidence="2" id="KW-1185">Reference proteome</keyword>
<dbReference type="GO" id="GO:0004864">
    <property type="term" value="F:protein phosphatase inhibitor activity"/>
    <property type="evidence" value="ECO:0007669"/>
    <property type="project" value="TreeGrafter"/>
</dbReference>
<dbReference type="Gene3D" id="3.30.530.20">
    <property type="match status" value="1"/>
</dbReference>
<dbReference type="GO" id="GO:0038023">
    <property type="term" value="F:signaling receptor activity"/>
    <property type="evidence" value="ECO:0007669"/>
    <property type="project" value="TreeGrafter"/>
</dbReference>
<reference evidence="1 2" key="1">
    <citation type="journal article" date="2018" name="Science">
        <title>The opium poppy genome and morphinan production.</title>
        <authorList>
            <person name="Guo L."/>
            <person name="Winzer T."/>
            <person name="Yang X."/>
            <person name="Li Y."/>
            <person name="Ning Z."/>
            <person name="He Z."/>
            <person name="Teodor R."/>
            <person name="Lu Y."/>
            <person name="Bowser T.A."/>
            <person name="Graham I.A."/>
            <person name="Ye K."/>
        </authorList>
    </citation>
    <scope>NUCLEOTIDE SEQUENCE [LARGE SCALE GENOMIC DNA]</scope>
    <source>
        <strain evidence="2">cv. HN1</strain>
        <tissue evidence="1">Leaves</tissue>
    </source>
</reference>
<dbReference type="InterPro" id="IPR050279">
    <property type="entry name" value="Plant_def-hormone_signal"/>
</dbReference>